<evidence type="ECO:0000313" key="7">
    <source>
        <dbReference type="EMBL" id="RTR36963.1"/>
    </source>
</evidence>
<proteinExistence type="predicted"/>
<accession>A0A3S0LJI1</accession>
<comment type="cofactor">
    <cofactor evidence="1">
        <name>FAD</name>
        <dbReference type="ChEBI" id="CHEBI:57692"/>
    </cofactor>
</comment>
<evidence type="ECO:0000256" key="5">
    <source>
        <dbReference type="SAM" id="SignalP"/>
    </source>
</evidence>
<dbReference type="Gene3D" id="3.90.700.10">
    <property type="entry name" value="Succinate dehydrogenase/fumarate reductase flavoprotein, catalytic domain"/>
    <property type="match status" value="1"/>
</dbReference>
<dbReference type="Proteomes" id="UP000267448">
    <property type="component" value="Unassembled WGS sequence"/>
</dbReference>
<comment type="caution">
    <text evidence="7">The sequence shown here is derived from an EMBL/GenBank/DDBJ whole genome shotgun (WGS) entry which is preliminary data.</text>
</comment>
<keyword evidence="8" id="KW-1185">Reference proteome</keyword>
<evidence type="ECO:0000256" key="1">
    <source>
        <dbReference type="ARBA" id="ARBA00001974"/>
    </source>
</evidence>
<dbReference type="PANTHER" id="PTHR43400:SF10">
    <property type="entry name" value="3-OXOSTEROID 1-DEHYDROGENASE"/>
    <property type="match status" value="1"/>
</dbReference>
<dbReference type="InterPro" id="IPR027477">
    <property type="entry name" value="Succ_DH/fumarate_Rdtase_cat_sf"/>
</dbReference>
<keyword evidence="3" id="KW-0274">FAD</keyword>
<sequence>MNKLSMAIALSLLSASSYAANYTKNVDVVVIGSGASGMAAAAAAEEKGLTTVLLEKQANIGGSALYIEGTFAVETEQQKSMYIGLTKDWAYKNHMEFNHGFINGPLMRKWINRSDDSIKWMEEKGVTFHDVRTLFEDGNRTWHIFKDGKGVEFVQKMEQSFTKNGGKIYTETPATELVYKDEKVVGVIAEDGEGDTYTFNAKGGVIVATGGFINNPKMLKKFGIRTDHLIVGPKKGRDGDSIKWWEETGARLEGMKTHLAIGAWLYGKDPNTQLSHPEHTTVYSQMASLLRQPYMWVAKDGKRFIDESQAPLWHNTGPAVERVGNGYFAVFDDNMREYMKTDGIDISHSDWVRVGHKLDLLDEGIEVGQKEGWLVKSNTIEGLAKKMGIDVATFKQTVVDANRYAINGVDEEFPKNRKYVRSMDKPPYFAVKGQNATLITLGGPTTDTDMQVLREKDMKPVGGLYVVGCEVGGVYGDSYNLTLEGMASSFAINSGRFAAEHIAEKMKL</sequence>
<feature type="domain" description="FAD-dependent oxidoreductase 2 FAD-binding" evidence="6">
    <location>
        <begin position="27"/>
        <end position="476"/>
    </location>
</feature>
<evidence type="ECO:0000256" key="3">
    <source>
        <dbReference type="ARBA" id="ARBA00022827"/>
    </source>
</evidence>
<dbReference type="SUPFAM" id="SSF51905">
    <property type="entry name" value="FAD/NAD(P)-binding domain"/>
    <property type="match status" value="1"/>
</dbReference>
<dbReference type="SUPFAM" id="SSF56425">
    <property type="entry name" value="Succinate dehydrogenase/fumarate reductase flavoprotein, catalytic domain"/>
    <property type="match status" value="1"/>
</dbReference>
<dbReference type="InterPro" id="IPR050315">
    <property type="entry name" value="FAD-oxidoreductase_2"/>
</dbReference>
<evidence type="ECO:0000259" key="6">
    <source>
        <dbReference type="Pfam" id="PF00890"/>
    </source>
</evidence>
<dbReference type="EMBL" id="RXNU01000016">
    <property type="protein sequence ID" value="RTR36963.1"/>
    <property type="molecule type" value="Genomic_DNA"/>
</dbReference>
<dbReference type="InterPro" id="IPR036188">
    <property type="entry name" value="FAD/NAD-bd_sf"/>
</dbReference>
<name>A0A3S0LJI1_9GAMM</name>
<keyword evidence="5" id="KW-0732">Signal</keyword>
<dbReference type="RefSeq" id="WP_126522819.1">
    <property type="nucleotide sequence ID" value="NZ_RXNU01000016.1"/>
</dbReference>
<feature type="chain" id="PRO_5018557136" evidence="5">
    <location>
        <begin position="20"/>
        <end position="508"/>
    </location>
</feature>
<protein>
    <submittedName>
        <fullName evidence="7">FAD-dependent oxidoreductase</fullName>
    </submittedName>
</protein>
<dbReference type="GO" id="GO:0016491">
    <property type="term" value="F:oxidoreductase activity"/>
    <property type="evidence" value="ECO:0007669"/>
    <property type="project" value="UniProtKB-KW"/>
</dbReference>
<dbReference type="AlphaFoldDB" id="A0A3S0LJI1"/>
<dbReference type="InterPro" id="IPR003953">
    <property type="entry name" value="FAD-dep_OxRdtase_2_FAD-bd"/>
</dbReference>
<keyword evidence="4" id="KW-0560">Oxidoreductase</keyword>
<dbReference type="PRINTS" id="PR00411">
    <property type="entry name" value="PNDRDTASEI"/>
</dbReference>
<dbReference type="PANTHER" id="PTHR43400">
    <property type="entry name" value="FUMARATE REDUCTASE"/>
    <property type="match status" value="1"/>
</dbReference>
<evidence type="ECO:0000256" key="2">
    <source>
        <dbReference type="ARBA" id="ARBA00022630"/>
    </source>
</evidence>
<dbReference type="GO" id="GO:0008202">
    <property type="term" value="P:steroid metabolic process"/>
    <property type="evidence" value="ECO:0007669"/>
    <property type="project" value="UniProtKB-ARBA"/>
</dbReference>
<keyword evidence="2" id="KW-0285">Flavoprotein</keyword>
<feature type="signal peptide" evidence="5">
    <location>
        <begin position="1"/>
        <end position="19"/>
    </location>
</feature>
<dbReference type="Pfam" id="PF00890">
    <property type="entry name" value="FAD_binding_2"/>
    <property type="match status" value="1"/>
</dbReference>
<evidence type="ECO:0000256" key="4">
    <source>
        <dbReference type="ARBA" id="ARBA00023002"/>
    </source>
</evidence>
<evidence type="ECO:0000313" key="8">
    <source>
        <dbReference type="Proteomes" id="UP000267448"/>
    </source>
</evidence>
<organism evidence="7 8">
    <name type="scientific">Shewanella canadensis</name>
    <dbReference type="NCBI Taxonomy" id="271096"/>
    <lineage>
        <taxon>Bacteria</taxon>
        <taxon>Pseudomonadati</taxon>
        <taxon>Pseudomonadota</taxon>
        <taxon>Gammaproteobacteria</taxon>
        <taxon>Alteromonadales</taxon>
        <taxon>Shewanellaceae</taxon>
        <taxon>Shewanella</taxon>
    </lineage>
</organism>
<reference evidence="7 8" key="1">
    <citation type="submission" date="2018-12" db="EMBL/GenBank/DDBJ databases">
        <authorList>
            <person name="Yu L."/>
        </authorList>
    </citation>
    <scope>NUCLEOTIDE SEQUENCE [LARGE SCALE GENOMIC DNA]</scope>
    <source>
        <strain evidence="7 8">HAW-EB2</strain>
    </source>
</reference>
<dbReference type="Gene3D" id="3.50.50.60">
    <property type="entry name" value="FAD/NAD(P)-binding domain"/>
    <property type="match status" value="1"/>
</dbReference>
<dbReference type="OrthoDB" id="9813348at2"/>
<gene>
    <name evidence="7" type="ORF">EKG38_20975</name>
</gene>